<dbReference type="PANTHER" id="PTHR42879">
    <property type="entry name" value="3-OXOACYL-(ACYL-CARRIER-PROTEIN) REDUCTASE"/>
    <property type="match status" value="1"/>
</dbReference>
<evidence type="ECO:0000256" key="2">
    <source>
        <dbReference type="ARBA" id="ARBA00006484"/>
    </source>
</evidence>
<gene>
    <name evidence="6" type="ORF">MALGJ_05740</name>
</gene>
<name>A0A7I9Y5E3_MYCAL</name>
<dbReference type="SUPFAM" id="SSF51735">
    <property type="entry name" value="NAD(P)-binding Rossmann-fold domains"/>
    <property type="match status" value="1"/>
</dbReference>
<comment type="subcellular location">
    <subcellularLocation>
        <location evidence="1">Secreted</location>
        <location evidence="1">Cell wall</location>
    </subcellularLocation>
</comment>
<comment type="catalytic activity">
    <reaction evidence="5">
        <text>a (3R)-hydroxyacyl-[ACP] + NADP(+) = a 3-oxoacyl-[ACP] + NADPH + H(+)</text>
        <dbReference type="Rhea" id="RHEA:17397"/>
        <dbReference type="Rhea" id="RHEA-COMP:9916"/>
        <dbReference type="Rhea" id="RHEA-COMP:9945"/>
        <dbReference type="ChEBI" id="CHEBI:15378"/>
        <dbReference type="ChEBI" id="CHEBI:57783"/>
        <dbReference type="ChEBI" id="CHEBI:58349"/>
        <dbReference type="ChEBI" id="CHEBI:78776"/>
        <dbReference type="ChEBI" id="CHEBI:78827"/>
        <dbReference type="EC" id="1.1.1.100"/>
    </reaction>
    <physiologicalReaction direction="right-to-left" evidence="5">
        <dbReference type="Rhea" id="RHEA:17399"/>
    </physiologicalReaction>
</comment>
<dbReference type="Proteomes" id="UP000465305">
    <property type="component" value="Unassembled WGS sequence"/>
</dbReference>
<dbReference type="PANTHER" id="PTHR42879:SF6">
    <property type="entry name" value="NADPH-DEPENDENT REDUCTASE BACG"/>
    <property type="match status" value="1"/>
</dbReference>
<evidence type="ECO:0000313" key="6">
    <source>
        <dbReference type="EMBL" id="GFG83898.1"/>
    </source>
</evidence>
<reference evidence="6 7" key="1">
    <citation type="journal article" date="2019" name="Emerg. Microbes Infect.">
        <title>Comprehensive subspecies identification of 175 nontuberculous mycobacteria species based on 7547 genomic profiles.</title>
        <authorList>
            <person name="Matsumoto Y."/>
            <person name="Kinjo T."/>
            <person name="Motooka D."/>
            <person name="Nabeya D."/>
            <person name="Jung N."/>
            <person name="Uechi K."/>
            <person name="Horii T."/>
            <person name="Iida T."/>
            <person name="Fujita J."/>
            <person name="Nakamura S."/>
        </authorList>
    </citation>
    <scope>NUCLEOTIDE SEQUENCE [LARGE SCALE GENOMIC DNA]</scope>
    <source>
        <strain evidence="6 7">JCM 30723</strain>
    </source>
</reference>
<organism evidence="6 7">
    <name type="scientific">Mycolicibacter algericus</name>
    <name type="common">Mycobacterium algericum</name>
    <dbReference type="NCBI Taxonomy" id="1288388"/>
    <lineage>
        <taxon>Bacteria</taxon>
        <taxon>Bacillati</taxon>
        <taxon>Actinomycetota</taxon>
        <taxon>Actinomycetes</taxon>
        <taxon>Mycobacteriales</taxon>
        <taxon>Mycobacteriaceae</taxon>
        <taxon>Mycolicibacter</taxon>
    </lineage>
</organism>
<evidence type="ECO:0000256" key="3">
    <source>
        <dbReference type="ARBA" id="ARBA00022512"/>
    </source>
</evidence>
<dbReference type="InterPro" id="IPR036291">
    <property type="entry name" value="NAD(P)-bd_dom_sf"/>
</dbReference>
<dbReference type="Gene3D" id="3.40.50.720">
    <property type="entry name" value="NAD(P)-binding Rossmann-like Domain"/>
    <property type="match status" value="1"/>
</dbReference>
<evidence type="ECO:0000256" key="1">
    <source>
        <dbReference type="ARBA" id="ARBA00004191"/>
    </source>
</evidence>
<dbReference type="InterPro" id="IPR050259">
    <property type="entry name" value="SDR"/>
</dbReference>
<sequence>MTIDYGIAGKSALIVGGSKGIGFEVAKLLAAEGCRVAVVARTKADVDAAVETIRTAGGTAIGVCADISQSQEVDEAVRQIAIELSPPLIVVGQTKYQRPGDFADITDADIYRESFELHTMSQIFLLRAVLPGMREAGWGRFVHVGSATAKEPAGNIHHAVANTSRPSTVGLLKTVSDEYARFGITVNTVAPGWIETDNAIAYLEQNFGAGTQEQRREFMLTQARVPAGRMGKPSEIASLIAYLCSEPAGYITGNWIEVDGGLHRSAF</sequence>
<accession>A0A7I9Y5E3</accession>
<dbReference type="InterPro" id="IPR002347">
    <property type="entry name" value="SDR_fam"/>
</dbReference>
<dbReference type="GO" id="GO:0004316">
    <property type="term" value="F:3-oxoacyl-[acyl-carrier-protein] reductase (NADPH) activity"/>
    <property type="evidence" value="ECO:0007669"/>
    <property type="project" value="UniProtKB-EC"/>
</dbReference>
<dbReference type="Pfam" id="PF13561">
    <property type="entry name" value="adh_short_C2"/>
    <property type="match status" value="1"/>
</dbReference>
<dbReference type="EMBL" id="BLKY01000001">
    <property type="protein sequence ID" value="GFG83898.1"/>
    <property type="molecule type" value="Genomic_DNA"/>
</dbReference>
<dbReference type="PRINTS" id="PR00081">
    <property type="entry name" value="GDHRDH"/>
</dbReference>
<comment type="caution">
    <text evidence="6">The sequence shown here is derived from an EMBL/GenBank/DDBJ whole genome shotgun (WGS) entry which is preliminary data.</text>
</comment>
<proteinExistence type="inferred from homology"/>
<evidence type="ECO:0000313" key="7">
    <source>
        <dbReference type="Proteomes" id="UP000465305"/>
    </source>
</evidence>
<evidence type="ECO:0000256" key="4">
    <source>
        <dbReference type="ARBA" id="ARBA00040781"/>
    </source>
</evidence>
<keyword evidence="3" id="KW-0964">Secreted</keyword>
<dbReference type="AlphaFoldDB" id="A0A7I9Y5E3"/>
<comment type="similarity">
    <text evidence="2">Belongs to the short-chain dehydrogenases/reductases (SDR) family.</text>
</comment>
<keyword evidence="3" id="KW-0134">Cell wall</keyword>
<evidence type="ECO:0000256" key="5">
    <source>
        <dbReference type="ARBA" id="ARBA00047400"/>
    </source>
</evidence>
<protein>
    <recommendedName>
        <fullName evidence="4">3-oxoacyl-[acyl-carrier-protein] reductase MabA</fullName>
    </recommendedName>
</protein>